<accession>A0ABS8UMU7</accession>
<dbReference type="Gene3D" id="2.40.160.10">
    <property type="entry name" value="Porin"/>
    <property type="match status" value="1"/>
</dbReference>
<proteinExistence type="inferred from homology"/>
<protein>
    <submittedName>
        <fullName evidence="2">Uncharacterized protein</fullName>
    </submittedName>
</protein>
<name>A0ABS8UMU7_DATST</name>
<reference evidence="2 3" key="1">
    <citation type="journal article" date="2021" name="BMC Genomics">
        <title>Datura genome reveals duplications of psychoactive alkaloid biosynthetic genes and high mutation rate following tissue culture.</title>
        <authorList>
            <person name="Rajewski A."/>
            <person name="Carter-House D."/>
            <person name="Stajich J."/>
            <person name="Litt A."/>
        </authorList>
    </citation>
    <scope>NUCLEOTIDE SEQUENCE [LARGE SCALE GENOMIC DNA]</scope>
    <source>
        <strain evidence="2">AR-01</strain>
    </source>
</reference>
<evidence type="ECO:0000313" key="3">
    <source>
        <dbReference type="Proteomes" id="UP000823775"/>
    </source>
</evidence>
<dbReference type="InterPro" id="IPR023614">
    <property type="entry name" value="Porin_dom_sf"/>
</dbReference>
<organism evidence="2 3">
    <name type="scientific">Datura stramonium</name>
    <name type="common">Jimsonweed</name>
    <name type="synonym">Common thornapple</name>
    <dbReference type="NCBI Taxonomy" id="4076"/>
    <lineage>
        <taxon>Eukaryota</taxon>
        <taxon>Viridiplantae</taxon>
        <taxon>Streptophyta</taxon>
        <taxon>Embryophyta</taxon>
        <taxon>Tracheophyta</taxon>
        <taxon>Spermatophyta</taxon>
        <taxon>Magnoliopsida</taxon>
        <taxon>eudicotyledons</taxon>
        <taxon>Gunneridae</taxon>
        <taxon>Pentapetalae</taxon>
        <taxon>asterids</taxon>
        <taxon>lamiids</taxon>
        <taxon>Solanales</taxon>
        <taxon>Solanaceae</taxon>
        <taxon>Solanoideae</taxon>
        <taxon>Datureae</taxon>
        <taxon>Datura</taxon>
    </lineage>
</organism>
<dbReference type="Proteomes" id="UP000823775">
    <property type="component" value="Unassembled WGS sequence"/>
</dbReference>
<dbReference type="PANTHER" id="PTHR11743">
    <property type="entry name" value="VOLTAGE-DEPENDENT ANION-SELECTIVE CHANNEL"/>
    <property type="match status" value="1"/>
</dbReference>
<keyword evidence="3" id="KW-1185">Reference proteome</keyword>
<evidence type="ECO:0000313" key="2">
    <source>
        <dbReference type="EMBL" id="MCD9559196.1"/>
    </source>
</evidence>
<dbReference type="InterPro" id="IPR001925">
    <property type="entry name" value="Porin_Euk"/>
</dbReference>
<sequence length="129" mass="14043">MFKLNRWSHGERYVSVIGKTETQSSIPQSCYCRSLVMTCRLLAASSSLVAGLNDKGDTLSASYYRTLSPLNTAEVAHSFSTKGNTITAGAQHQLDQLTTVKASVNNFGKATALLQHERSPNSLFSISRN</sequence>
<comment type="caution">
    <text evidence="2">The sequence shown here is derived from an EMBL/GenBank/DDBJ whole genome shotgun (WGS) entry which is preliminary data.</text>
</comment>
<evidence type="ECO:0000256" key="1">
    <source>
        <dbReference type="ARBA" id="ARBA00009624"/>
    </source>
</evidence>
<comment type="similarity">
    <text evidence="1">Belongs to the eukaryotic mitochondrial porin (TC 1.B.8.1) family.</text>
</comment>
<dbReference type="PANTHER" id="PTHR11743:SF60">
    <property type="entry name" value="MITOCHONDRIAL OUTER MEMBRANE PROTEIN PORIN 1"/>
    <property type="match status" value="1"/>
</dbReference>
<dbReference type="Pfam" id="PF01459">
    <property type="entry name" value="Porin_3"/>
    <property type="match status" value="1"/>
</dbReference>
<dbReference type="EMBL" id="JACEIK010002110">
    <property type="protein sequence ID" value="MCD9559196.1"/>
    <property type="molecule type" value="Genomic_DNA"/>
</dbReference>
<dbReference type="InterPro" id="IPR027246">
    <property type="entry name" value="Porin_Euk/Tom40"/>
</dbReference>
<gene>
    <name evidence="2" type="ORF">HAX54_017050</name>
</gene>